<dbReference type="InterPro" id="IPR047655">
    <property type="entry name" value="Transpos_IS630-like"/>
</dbReference>
<evidence type="ECO:0000313" key="2">
    <source>
        <dbReference type="EMBL" id="CAB4000433.1"/>
    </source>
</evidence>
<dbReference type="PANTHER" id="PTHR46564:SF1">
    <property type="entry name" value="TRANSPOSASE"/>
    <property type="match status" value="1"/>
</dbReference>
<organism evidence="2 3">
    <name type="scientific">Paramuricea clavata</name>
    <name type="common">Red gorgonian</name>
    <name type="synonym">Violescent sea-whip</name>
    <dbReference type="NCBI Taxonomy" id="317549"/>
    <lineage>
        <taxon>Eukaryota</taxon>
        <taxon>Metazoa</taxon>
        <taxon>Cnidaria</taxon>
        <taxon>Anthozoa</taxon>
        <taxon>Octocorallia</taxon>
        <taxon>Malacalcyonacea</taxon>
        <taxon>Plexauridae</taxon>
        <taxon>Paramuricea</taxon>
    </lineage>
</organism>
<accession>A0A6S7HBH5</accession>
<sequence>MNLKDALENIISKTTTSDSIIIVDELVDKIKNKYSEEHGFERGNIVNFISKTYGRKVKYIGKKKRAYYRGLMFIIDTDELIEEVFILKTNKWIILKRISLEDPISAENLYQKTFRVLILDIIEKGGDSLTGYIPVTYIEIAKRFCVSQQTVAKIWREFCQRNSFAVQSRGGLRINNRKLTDNDLELIETLKANKGSISMREISEILEEFGDVQGGIAMSTISRAVKSRLLSGKKYSRKEITHVALQRFTFTNVLYTQLFVNYLSSKDARKINFFDEAGIKSPDAGIRLYGHAPVGERCVEVERKLENPNTTLNLLVSLNGVEYYNLLDGATDTVQFLNFFEEAANAVNFETTRPALEVGDIVVMDNLAVHHYEGGELLEEYLADMGIELLFTPVYSPDLNPVELCFNKIKTQLNYNFQKVFKANLKLATVLALETITVEDMSHFYNLTSYLFEL</sequence>
<proteinExistence type="predicted"/>
<evidence type="ECO:0000313" key="3">
    <source>
        <dbReference type="Proteomes" id="UP001152795"/>
    </source>
</evidence>
<dbReference type="InterPro" id="IPR009057">
    <property type="entry name" value="Homeodomain-like_sf"/>
</dbReference>
<feature type="domain" description="Tc1-like transposase DDE" evidence="1">
    <location>
        <begin position="271"/>
        <end position="416"/>
    </location>
</feature>
<dbReference type="Gene3D" id="3.30.420.10">
    <property type="entry name" value="Ribonuclease H-like superfamily/Ribonuclease H"/>
    <property type="match status" value="1"/>
</dbReference>
<evidence type="ECO:0000259" key="1">
    <source>
        <dbReference type="Pfam" id="PF13358"/>
    </source>
</evidence>
<dbReference type="SUPFAM" id="SSF46689">
    <property type="entry name" value="Homeodomain-like"/>
    <property type="match status" value="1"/>
</dbReference>
<gene>
    <name evidence="2" type="ORF">PACLA_8A065040</name>
</gene>
<dbReference type="GO" id="GO:0003676">
    <property type="term" value="F:nucleic acid binding"/>
    <property type="evidence" value="ECO:0007669"/>
    <property type="project" value="InterPro"/>
</dbReference>
<dbReference type="NCBIfam" id="NF033545">
    <property type="entry name" value="transpos_IS630"/>
    <property type="match status" value="1"/>
</dbReference>
<dbReference type="InterPro" id="IPR038717">
    <property type="entry name" value="Tc1-like_DDE_dom"/>
</dbReference>
<comment type="caution">
    <text evidence="2">The sequence shown here is derived from an EMBL/GenBank/DDBJ whole genome shotgun (WGS) entry which is preliminary data.</text>
</comment>
<reference evidence="2" key="1">
    <citation type="submission" date="2020-04" db="EMBL/GenBank/DDBJ databases">
        <authorList>
            <person name="Alioto T."/>
            <person name="Alioto T."/>
            <person name="Gomez Garrido J."/>
        </authorList>
    </citation>
    <scope>NUCLEOTIDE SEQUENCE</scope>
    <source>
        <strain evidence="2">A484AB</strain>
    </source>
</reference>
<dbReference type="EMBL" id="CACRXK020003837">
    <property type="protein sequence ID" value="CAB4000433.1"/>
    <property type="molecule type" value="Genomic_DNA"/>
</dbReference>
<protein>
    <submittedName>
        <fullName evidence="2">Ankyrin repeat domain-containing 34B</fullName>
    </submittedName>
</protein>
<dbReference type="AlphaFoldDB" id="A0A6S7HBH5"/>
<dbReference type="OrthoDB" id="2266637at2759"/>
<keyword evidence="3" id="KW-1185">Reference proteome</keyword>
<name>A0A6S7HBH5_PARCT</name>
<dbReference type="InterPro" id="IPR036397">
    <property type="entry name" value="RNaseH_sf"/>
</dbReference>
<dbReference type="Proteomes" id="UP001152795">
    <property type="component" value="Unassembled WGS sequence"/>
</dbReference>
<dbReference type="Pfam" id="PF13358">
    <property type="entry name" value="DDE_3"/>
    <property type="match status" value="1"/>
</dbReference>
<dbReference type="PANTHER" id="PTHR46564">
    <property type="entry name" value="TRANSPOSASE"/>
    <property type="match status" value="1"/>
</dbReference>